<accession>A0ABR8M3B6</accession>
<keyword evidence="1" id="KW-1133">Transmembrane helix</keyword>
<evidence type="ECO:0000313" key="3">
    <source>
        <dbReference type="Proteomes" id="UP000603715"/>
    </source>
</evidence>
<dbReference type="EMBL" id="JACXXP010000006">
    <property type="protein sequence ID" value="MBD3904406.1"/>
    <property type="molecule type" value="Genomic_DNA"/>
</dbReference>
<feature type="transmembrane region" description="Helical" evidence="1">
    <location>
        <begin position="60"/>
        <end position="85"/>
    </location>
</feature>
<feature type="transmembrane region" description="Helical" evidence="1">
    <location>
        <begin position="97"/>
        <end position="115"/>
    </location>
</feature>
<protein>
    <submittedName>
        <fullName evidence="2">Uncharacterized protein</fullName>
    </submittedName>
</protein>
<keyword evidence="1" id="KW-0812">Transmembrane</keyword>
<organism evidence="2 3">
    <name type="scientific">Chryseobacterium muglaense</name>
    <dbReference type="NCBI Taxonomy" id="2893752"/>
    <lineage>
        <taxon>Bacteria</taxon>
        <taxon>Pseudomonadati</taxon>
        <taxon>Bacteroidota</taxon>
        <taxon>Flavobacteriia</taxon>
        <taxon>Flavobacteriales</taxon>
        <taxon>Weeksellaceae</taxon>
        <taxon>Chryseobacterium group</taxon>
        <taxon>Chryseobacterium</taxon>
    </lineage>
</organism>
<proteinExistence type="predicted"/>
<keyword evidence="1" id="KW-0472">Membrane</keyword>
<evidence type="ECO:0000256" key="1">
    <source>
        <dbReference type="SAM" id="Phobius"/>
    </source>
</evidence>
<sequence length="152" mass="18229">MKISLKVFAFYVFSIGFFLLKFSWFEYVFECNCKGDVFPKYYAFPLIYKSDSLASSMAEIFYISGVLLNGLMFTFFILIIDFCFLKLLKNRKFILKTYSFLQILLLLFSIYSYYISYTFLNDDRFEWKSDFKEQVKTYKAECKGYFKGILLN</sequence>
<comment type="caution">
    <text evidence="2">The sequence shown here is derived from an EMBL/GenBank/DDBJ whole genome shotgun (WGS) entry which is preliminary data.</text>
</comment>
<dbReference type="Proteomes" id="UP000603715">
    <property type="component" value="Unassembled WGS sequence"/>
</dbReference>
<feature type="transmembrane region" description="Helical" evidence="1">
    <location>
        <begin position="7"/>
        <end position="25"/>
    </location>
</feature>
<dbReference type="RefSeq" id="WP_191178972.1">
    <property type="nucleotide sequence ID" value="NZ_JACXXP010000006.1"/>
</dbReference>
<evidence type="ECO:0000313" key="2">
    <source>
        <dbReference type="EMBL" id="MBD3904406.1"/>
    </source>
</evidence>
<gene>
    <name evidence="2" type="ORF">IEW27_07325</name>
</gene>
<name>A0ABR8M3B6_9FLAO</name>
<reference evidence="3" key="1">
    <citation type="submission" date="2023-07" db="EMBL/GenBank/DDBJ databases">
        <title>Description of novel Chryseobacterium sp. strain C-2.</title>
        <authorList>
            <person name="Saticioglu I.B."/>
        </authorList>
    </citation>
    <scope>NUCLEOTIDE SEQUENCE [LARGE SCALE GENOMIC DNA]</scope>
    <source>
        <strain evidence="3">C-2</strain>
    </source>
</reference>
<keyword evidence="3" id="KW-1185">Reference proteome</keyword>